<dbReference type="Pfam" id="PF13855">
    <property type="entry name" value="LRR_8"/>
    <property type="match status" value="1"/>
</dbReference>
<evidence type="ECO:0000256" key="6">
    <source>
        <dbReference type="PROSITE-ProRule" id="PRU01398"/>
    </source>
</evidence>
<sequence length="1244" mass="139092">MRLSEYYRDEIDAALNQYQPLAQFAAPRVVQALADNGLGRLDPRLDCLFIAPDTDADTGASDLPARSLLDSALQSFARVETSASGFTVGTVVRRPLAAGGYLQQDVEPHTLAQIFRELDLGGRYQEHLQSIFHCPRFPGAEPVPMPDPRLSFLLERHRQAGMLFDAHIAYLNNDIEQPAYEMLCRVLNLERSVKWAGQPVQVSHLSMLGAALEGGLLFTAANVPTLESGACVVYLPNEPACPFREHVSMAAFSDWLAQKIGMGTDYRYFIDRLVDYRLLPEFDKAVLEQATEYSRGGACWLFTTEPVSVDLFRELVRLQLTKLVNDARELAIPTGTESRAERQARWRRWHERGVSAAQLSLYGLPEPGALVLGGRSRGLFDLFYEGWRDWRARDRLGLIDTLMAQMINLLDLEPGEREQLFWARGRPLESDFCAGLIAIMDEQRVLRLWNPDPGPYEHRRALLVNEPDAQGLLSDGDGRYVRIDGKVYRLDDQAFDGRRRLKHPTRAGAYSPLVLHNGEGAWRFAFENPAKWSDEIYLFRRLGPIAEGLSDAVLQQVLKVTGTSAAVLRRLHVDLLPVPRTLTESLRRARQREASGGAAEVLVTSVVEPLPRQFFPELPACVERELIADANDVQRYRLLVQGRIPLALSETALRRRVELTVNRVNADFLLNDRATFETDCLAFHMLERLPGWPDNLRLELHYTRQAGQGVTTFALGPESAAFKRHLSANEQRGNEYQVLDASNQPLVSVASLLQAVLLALLSEHCRALGFNRPEPMREALVELALRHRHQAARLCALSRRVLHEEPQGYPLLESAPGDSRRYTLIARVNQLYPLLPMVHIRTYLQSLGTAQQAVALLELRERESARLKAQLLTWVEAADSLDDPLSATGSTAASRKQLAYSIKRAWEQGGWGPAGARVRVTLDLQGMRVGRLPELDREIDFGHVSELIARNMALTDADQGFLNRFSGLLELDLGDNRLTALPEALSEMAQLTHLYLQGNQISLGADSAALLTTMASLETLNLNGNPLAQLPDLGGLPVLRRLMLRDTGIDRWPNGLFTHIALEALDLRNNRIASIPPELFNAPAAVTRYIGLQGNPLSEENLRRLAALKQNAGISLGVAPLPLRGSAQEEEDAWIEPCDPAEPVTTACQERLAAQKLKWQRLRAEPMAEGFFLLFWRLHLWSREQNPWTQEETALRVWSIVDAATHDTVLREALFSYADGPQSCTETLETLVAALEKQVAAASF</sequence>
<organism evidence="8 9">
    <name type="scientific">Pseudomonas gingeri</name>
    <dbReference type="NCBI Taxonomy" id="117681"/>
    <lineage>
        <taxon>Bacteria</taxon>
        <taxon>Pseudomonadati</taxon>
        <taxon>Pseudomonadota</taxon>
        <taxon>Gammaproteobacteria</taxon>
        <taxon>Pseudomonadales</taxon>
        <taxon>Pseudomonadaceae</taxon>
        <taxon>Pseudomonas</taxon>
    </lineage>
</organism>
<dbReference type="PANTHER" id="PTHR48051">
    <property type="match status" value="1"/>
</dbReference>
<evidence type="ECO:0000256" key="4">
    <source>
        <dbReference type="ARBA" id="ARBA00022737"/>
    </source>
</evidence>
<dbReference type="Proteomes" id="UP000539985">
    <property type="component" value="Unassembled WGS sequence"/>
</dbReference>
<keyword evidence="4" id="KW-0677">Repeat</keyword>
<dbReference type="InterPro" id="IPR050216">
    <property type="entry name" value="LRR_domain-containing"/>
</dbReference>
<dbReference type="Gene3D" id="3.80.10.10">
    <property type="entry name" value="Ribonuclease Inhibitor"/>
    <property type="match status" value="1"/>
</dbReference>
<dbReference type="PROSITE" id="PS51450">
    <property type="entry name" value="LRR"/>
    <property type="match status" value="2"/>
</dbReference>
<feature type="domain" description="NEL" evidence="7">
    <location>
        <begin position="1126"/>
        <end position="1244"/>
    </location>
</feature>
<dbReference type="InterPro" id="IPR046673">
    <property type="entry name" value="ToxA_N"/>
</dbReference>
<dbReference type="SMART" id="SM00369">
    <property type="entry name" value="LRR_TYP"/>
    <property type="match status" value="4"/>
</dbReference>
<evidence type="ECO:0000256" key="2">
    <source>
        <dbReference type="ARBA" id="ARBA00012483"/>
    </source>
</evidence>
<dbReference type="AlphaFoldDB" id="A0A7Y7XAI0"/>
<gene>
    <name evidence="8" type="ORF">HX882_04375</name>
</gene>
<keyword evidence="3" id="KW-0433">Leucine-rich repeat</keyword>
<dbReference type="InterPro" id="IPR003591">
    <property type="entry name" value="Leu-rich_rpt_typical-subtyp"/>
</dbReference>
<dbReference type="EC" id="2.3.2.27" evidence="2"/>
<dbReference type="Pfam" id="PF20178">
    <property type="entry name" value="ToxA_N"/>
    <property type="match status" value="1"/>
</dbReference>
<reference evidence="8 9" key="1">
    <citation type="submission" date="2020-04" db="EMBL/GenBank/DDBJ databases">
        <title>Molecular characterization of pseudomonads from Agaricus bisporus reveal novel blotch 2 pathogens in Western Europe.</title>
        <authorList>
            <person name="Taparia T."/>
            <person name="Krijger M."/>
            <person name="Haynes E."/>
            <person name="Elpinstone J.G."/>
            <person name="Noble R."/>
            <person name="Van Der Wolf J."/>
        </authorList>
    </citation>
    <scope>NUCLEOTIDE SEQUENCE [LARGE SCALE GENOMIC DNA]</scope>
    <source>
        <strain evidence="8 9">H7001</strain>
    </source>
</reference>
<evidence type="ECO:0000313" key="8">
    <source>
        <dbReference type="EMBL" id="NWB95128.1"/>
    </source>
</evidence>
<proteinExistence type="inferred from homology"/>
<dbReference type="GO" id="GO:0061630">
    <property type="term" value="F:ubiquitin protein ligase activity"/>
    <property type="evidence" value="ECO:0007669"/>
    <property type="project" value="UniProtKB-EC"/>
</dbReference>
<dbReference type="GO" id="GO:0005576">
    <property type="term" value="C:extracellular region"/>
    <property type="evidence" value="ECO:0007669"/>
    <property type="project" value="UniProtKB-UniRule"/>
</dbReference>
<comment type="catalytic activity">
    <reaction evidence="1">
        <text>S-ubiquitinyl-[E2 ubiquitin-conjugating enzyme]-L-cysteine + [acceptor protein]-L-lysine = [E2 ubiquitin-conjugating enzyme]-L-cysteine + N(6)-ubiquitinyl-[acceptor protein]-L-lysine.</text>
        <dbReference type="EC" id="2.3.2.27"/>
    </reaction>
</comment>
<dbReference type="InterPro" id="IPR032675">
    <property type="entry name" value="LRR_dom_sf"/>
</dbReference>
<feature type="active site" description="Glycyl thioester intermediate" evidence="6">
    <location>
        <position position="1224"/>
    </location>
</feature>
<name>A0A7Y7XAI0_9PSED</name>
<keyword evidence="6" id="KW-0808">Transferase</keyword>
<evidence type="ECO:0000256" key="1">
    <source>
        <dbReference type="ARBA" id="ARBA00000900"/>
    </source>
</evidence>
<keyword evidence="6" id="KW-0964">Secreted</keyword>
<dbReference type="EMBL" id="JACAQB010000003">
    <property type="protein sequence ID" value="NWB95128.1"/>
    <property type="molecule type" value="Genomic_DNA"/>
</dbReference>
<keyword evidence="6" id="KW-1035">Host cytoplasm</keyword>
<accession>A0A7Y7XAI0</accession>
<dbReference type="InterPro" id="IPR001611">
    <property type="entry name" value="Leu-rich_rpt"/>
</dbReference>
<comment type="PTM">
    <text evidence="6">Ubiquitinated in the presence of host E1 ubiquitin-activating enzyme, E2 ubiquitin-conjugating enzyme and ubiquitin.</text>
</comment>
<dbReference type="Pfam" id="PF14496">
    <property type="entry name" value="NEL"/>
    <property type="match status" value="1"/>
</dbReference>
<keyword evidence="6" id="KW-0832">Ubl conjugation</keyword>
<dbReference type="PANTHER" id="PTHR48051:SF1">
    <property type="entry name" value="RAS SUPPRESSOR PROTEIN 1"/>
    <property type="match status" value="1"/>
</dbReference>
<evidence type="ECO:0000256" key="3">
    <source>
        <dbReference type="ARBA" id="ARBA00022614"/>
    </source>
</evidence>
<keyword evidence="5" id="KW-0843">Virulence</keyword>
<comment type="caution">
    <text evidence="8">The sequence shown here is derived from an EMBL/GenBank/DDBJ whole genome shotgun (WGS) entry which is preliminary data.</text>
</comment>
<protein>
    <recommendedName>
        <fullName evidence="2">RING-type E3 ubiquitin transferase</fullName>
        <ecNumber evidence="2">2.3.2.27</ecNumber>
    </recommendedName>
</protein>
<comment type="similarity">
    <text evidence="6">Belongs to the LRR-containing bacterial E3 ligase family.</text>
</comment>
<dbReference type="Pfam" id="PF00560">
    <property type="entry name" value="LRR_1"/>
    <property type="match status" value="1"/>
</dbReference>
<dbReference type="SUPFAM" id="SSF52058">
    <property type="entry name" value="L domain-like"/>
    <property type="match status" value="1"/>
</dbReference>
<keyword evidence="6" id="KW-0833">Ubl conjugation pathway</keyword>
<dbReference type="InterPro" id="IPR029487">
    <property type="entry name" value="NEL_dom"/>
</dbReference>
<dbReference type="GO" id="GO:0005737">
    <property type="term" value="C:cytoplasm"/>
    <property type="evidence" value="ECO:0007669"/>
    <property type="project" value="TreeGrafter"/>
</dbReference>
<evidence type="ECO:0000313" key="9">
    <source>
        <dbReference type="Proteomes" id="UP000539985"/>
    </source>
</evidence>
<dbReference type="GO" id="GO:0016567">
    <property type="term" value="P:protein ubiquitination"/>
    <property type="evidence" value="ECO:0007669"/>
    <property type="project" value="InterPro"/>
</dbReference>
<evidence type="ECO:0000259" key="7">
    <source>
        <dbReference type="PROSITE" id="PS52053"/>
    </source>
</evidence>
<dbReference type="PROSITE" id="PS52053">
    <property type="entry name" value="NEL"/>
    <property type="match status" value="1"/>
</dbReference>
<evidence type="ECO:0000256" key="5">
    <source>
        <dbReference type="ARBA" id="ARBA00023026"/>
    </source>
</evidence>
<dbReference type="RefSeq" id="WP_177100180.1">
    <property type="nucleotide sequence ID" value="NZ_JACAQB010000003.1"/>
</dbReference>